<dbReference type="AlphaFoldDB" id="A0AAV7QR37"/>
<accession>A0AAV7QR37</accession>
<gene>
    <name evidence="2" type="ORF">NDU88_009263</name>
</gene>
<feature type="compositionally biased region" description="Basic residues" evidence="1">
    <location>
        <begin position="73"/>
        <end position="88"/>
    </location>
</feature>
<name>A0AAV7QR37_PLEWA</name>
<protein>
    <submittedName>
        <fullName evidence="2">Uncharacterized protein</fullName>
    </submittedName>
</protein>
<dbReference type="Proteomes" id="UP001066276">
    <property type="component" value="Chromosome 6"/>
</dbReference>
<proteinExistence type="predicted"/>
<evidence type="ECO:0000313" key="2">
    <source>
        <dbReference type="EMBL" id="KAJ1142951.1"/>
    </source>
</evidence>
<keyword evidence="3" id="KW-1185">Reference proteome</keyword>
<organism evidence="2 3">
    <name type="scientific">Pleurodeles waltl</name>
    <name type="common">Iberian ribbed newt</name>
    <dbReference type="NCBI Taxonomy" id="8319"/>
    <lineage>
        <taxon>Eukaryota</taxon>
        <taxon>Metazoa</taxon>
        <taxon>Chordata</taxon>
        <taxon>Craniata</taxon>
        <taxon>Vertebrata</taxon>
        <taxon>Euteleostomi</taxon>
        <taxon>Amphibia</taxon>
        <taxon>Batrachia</taxon>
        <taxon>Caudata</taxon>
        <taxon>Salamandroidea</taxon>
        <taxon>Salamandridae</taxon>
        <taxon>Pleurodelinae</taxon>
        <taxon>Pleurodeles</taxon>
    </lineage>
</organism>
<sequence length="317" mass="35058">MAQRLTRVAEKIIQTDQAGFEGGHNTSTNIRKAFLITEQAVMRRQDQYKKTFADPGSASLEEEESQGHVCQTKAKKAPTQKNPGKLKRFHSEGPGHQLQLPRKTETVWSSLPVKREPTVVHREAVFRLQKENPAAVPYVLAMLQEEHGICRLRIGFGRAPQLTVPATRQEESGAESRFPYAQHDGGDLGNPTGRIPELLHSCQGNEGARTSKDGLQKGRAPFMEDAGGGREENESGTEEENDVLTPTASPKTCGTNASPTKEEEIDSRESRHIPGGTWLYQRDTREGNRGAGGVEGEDDREEKREGKLLNKISIQKT</sequence>
<evidence type="ECO:0000256" key="1">
    <source>
        <dbReference type="SAM" id="MobiDB-lite"/>
    </source>
</evidence>
<feature type="compositionally biased region" description="Polar residues" evidence="1">
    <location>
        <begin position="244"/>
        <end position="259"/>
    </location>
</feature>
<reference evidence="2" key="1">
    <citation type="journal article" date="2022" name="bioRxiv">
        <title>Sequencing and chromosome-scale assembly of the giantPleurodeles waltlgenome.</title>
        <authorList>
            <person name="Brown T."/>
            <person name="Elewa A."/>
            <person name="Iarovenko S."/>
            <person name="Subramanian E."/>
            <person name="Araus A.J."/>
            <person name="Petzold A."/>
            <person name="Susuki M."/>
            <person name="Suzuki K.-i.T."/>
            <person name="Hayashi T."/>
            <person name="Toyoda A."/>
            <person name="Oliveira C."/>
            <person name="Osipova E."/>
            <person name="Leigh N.D."/>
            <person name="Simon A."/>
            <person name="Yun M.H."/>
        </authorList>
    </citation>
    <scope>NUCLEOTIDE SEQUENCE</scope>
    <source>
        <strain evidence="2">20211129_DDA</strain>
        <tissue evidence="2">Liver</tissue>
    </source>
</reference>
<dbReference type="EMBL" id="JANPWB010000010">
    <property type="protein sequence ID" value="KAJ1142951.1"/>
    <property type="molecule type" value="Genomic_DNA"/>
</dbReference>
<feature type="region of interest" description="Disordered" evidence="1">
    <location>
        <begin position="55"/>
        <end position="100"/>
    </location>
</feature>
<evidence type="ECO:0000313" key="3">
    <source>
        <dbReference type="Proteomes" id="UP001066276"/>
    </source>
</evidence>
<feature type="region of interest" description="Disordered" evidence="1">
    <location>
        <begin position="164"/>
        <end position="317"/>
    </location>
</feature>
<comment type="caution">
    <text evidence="2">The sequence shown here is derived from an EMBL/GenBank/DDBJ whole genome shotgun (WGS) entry which is preliminary data.</text>
</comment>